<protein>
    <submittedName>
        <fullName evidence="2">Uncharacterized protein</fullName>
    </submittedName>
</protein>
<name>A0A2P5I3Q5_DIAHE</name>
<feature type="region of interest" description="Disordered" evidence="1">
    <location>
        <begin position="194"/>
        <end position="247"/>
    </location>
</feature>
<feature type="region of interest" description="Disordered" evidence="1">
    <location>
        <begin position="32"/>
        <end position="123"/>
    </location>
</feature>
<feature type="compositionally biased region" description="Polar residues" evidence="1">
    <location>
        <begin position="216"/>
        <end position="229"/>
    </location>
</feature>
<dbReference type="InParanoid" id="A0A2P5I3Q5"/>
<feature type="compositionally biased region" description="Polar residues" evidence="1">
    <location>
        <begin position="84"/>
        <end position="98"/>
    </location>
</feature>
<organism evidence="2 3">
    <name type="scientific">Diaporthe helianthi</name>
    <dbReference type="NCBI Taxonomy" id="158607"/>
    <lineage>
        <taxon>Eukaryota</taxon>
        <taxon>Fungi</taxon>
        <taxon>Dikarya</taxon>
        <taxon>Ascomycota</taxon>
        <taxon>Pezizomycotina</taxon>
        <taxon>Sordariomycetes</taxon>
        <taxon>Sordariomycetidae</taxon>
        <taxon>Diaporthales</taxon>
        <taxon>Diaporthaceae</taxon>
        <taxon>Diaporthe</taxon>
    </lineage>
</organism>
<feature type="compositionally biased region" description="Polar residues" evidence="1">
    <location>
        <begin position="60"/>
        <end position="74"/>
    </location>
</feature>
<dbReference type="EMBL" id="MAVT02000301">
    <property type="protein sequence ID" value="POS77101.1"/>
    <property type="molecule type" value="Genomic_DNA"/>
</dbReference>
<sequence length="247" mass="25818">MPDSDDDHPINFGSDLSINACVRNCLDGECCDCDDHRREEPDTQGGQNRSPPAPYYQHPTAHQSATSIASSGRGPSQPRPVAKQYQSAQSMQYGTTSDKAARGQAQLEPGAYPNPGPTASPLAGSGYGGIFIAGQYPSGFTTPASSYNDAGADVTPFQQSMGYYRDGSGRLHNGQGQPINEQGQVLVLDQVAAAASTGASSMPQSSPTSASSDVSFQTAPSHHSRSTGGASYAGSRRNGQKGKYKKH</sequence>
<evidence type="ECO:0000256" key="1">
    <source>
        <dbReference type="SAM" id="MobiDB-lite"/>
    </source>
</evidence>
<accession>A0A2P5I3Q5</accession>
<feature type="compositionally biased region" description="Basic residues" evidence="1">
    <location>
        <begin position="238"/>
        <end position="247"/>
    </location>
</feature>
<feature type="compositionally biased region" description="Low complexity" evidence="1">
    <location>
        <begin position="194"/>
        <end position="215"/>
    </location>
</feature>
<dbReference type="AlphaFoldDB" id="A0A2P5I3Q5"/>
<dbReference type="OrthoDB" id="5216412at2759"/>
<comment type="caution">
    <text evidence="2">The sequence shown here is derived from an EMBL/GenBank/DDBJ whole genome shotgun (WGS) entry which is preliminary data.</text>
</comment>
<proteinExistence type="predicted"/>
<dbReference type="Proteomes" id="UP000094444">
    <property type="component" value="Unassembled WGS sequence"/>
</dbReference>
<keyword evidence="3" id="KW-1185">Reference proteome</keyword>
<feature type="region of interest" description="Disordered" evidence="1">
    <location>
        <begin position="159"/>
        <end position="182"/>
    </location>
</feature>
<reference evidence="2" key="1">
    <citation type="submission" date="2017-09" db="EMBL/GenBank/DDBJ databases">
        <title>Polyketide synthases of a Diaporthe helianthi virulent isolate.</title>
        <authorList>
            <person name="Baroncelli R."/>
        </authorList>
    </citation>
    <scope>NUCLEOTIDE SEQUENCE [LARGE SCALE GENOMIC DNA]</scope>
    <source>
        <strain evidence="2">7/96</strain>
    </source>
</reference>
<evidence type="ECO:0000313" key="3">
    <source>
        <dbReference type="Proteomes" id="UP000094444"/>
    </source>
</evidence>
<evidence type="ECO:0000313" key="2">
    <source>
        <dbReference type="EMBL" id="POS77101.1"/>
    </source>
</evidence>
<gene>
    <name evidence="2" type="ORF">DHEL01_v204516</name>
</gene>